<dbReference type="AlphaFoldDB" id="A0AAD4LYH4"/>
<name>A0AAD4LYH4_9AGAM</name>
<reference evidence="2" key="1">
    <citation type="journal article" date="2022" name="New Phytol.">
        <title>Evolutionary transition to the ectomycorrhizal habit in the genomes of a hyperdiverse lineage of mushroom-forming fungi.</title>
        <authorList>
            <person name="Looney B."/>
            <person name="Miyauchi S."/>
            <person name="Morin E."/>
            <person name="Drula E."/>
            <person name="Courty P.E."/>
            <person name="Kohler A."/>
            <person name="Kuo A."/>
            <person name="LaButti K."/>
            <person name="Pangilinan J."/>
            <person name="Lipzen A."/>
            <person name="Riley R."/>
            <person name="Andreopoulos W."/>
            <person name="He G."/>
            <person name="Johnson J."/>
            <person name="Nolan M."/>
            <person name="Tritt A."/>
            <person name="Barry K.W."/>
            <person name="Grigoriev I.V."/>
            <person name="Nagy L.G."/>
            <person name="Hibbett D."/>
            <person name="Henrissat B."/>
            <person name="Matheny P.B."/>
            <person name="Labbe J."/>
            <person name="Martin F.M."/>
        </authorList>
    </citation>
    <scope>NUCLEOTIDE SEQUENCE</scope>
    <source>
        <strain evidence="2">BPL690</strain>
    </source>
</reference>
<feature type="non-terminal residue" evidence="2">
    <location>
        <position position="92"/>
    </location>
</feature>
<gene>
    <name evidence="2" type="ORF">B0F90DRAFT_1637940</name>
</gene>
<protein>
    <submittedName>
        <fullName evidence="2">Uncharacterized protein</fullName>
    </submittedName>
</protein>
<feature type="region of interest" description="Disordered" evidence="1">
    <location>
        <begin position="69"/>
        <end position="92"/>
    </location>
</feature>
<dbReference type="EMBL" id="WTXG01000059">
    <property type="protein sequence ID" value="KAI0295371.1"/>
    <property type="molecule type" value="Genomic_DNA"/>
</dbReference>
<evidence type="ECO:0000256" key="1">
    <source>
        <dbReference type="SAM" id="MobiDB-lite"/>
    </source>
</evidence>
<evidence type="ECO:0000313" key="3">
    <source>
        <dbReference type="Proteomes" id="UP001203297"/>
    </source>
</evidence>
<organism evidence="2 3">
    <name type="scientific">Multifurca ochricompacta</name>
    <dbReference type="NCBI Taxonomy" id="376703"/>
    <lineage>
        <taxon>Eukaryota</taxon>
        <taxon>Fungi</taxon>
        <taxon>Dikarya</taxon>
        <taxon>Basidiomycota</taxon>
        <taxon>Agaricomycotina</taxon>
        <taxon>Agaricomycetes</taxon>
        <taxon>Russulales</taxon>
        <taxon>Russulaceae</taxon>
        <taxon>Multifurca</taxon>
    </lineage>
</organism>
<proteinExistence type="predicted"/>
<evidence type="ECO:0000313" key="2">
    <source>
        <dbReference type="EMBL" id="KAI0295371.1"/>
    </source>
</evidence>
<accession>A0AAD4LYH4</accession>
<keyword evidence="3" id="KW-1185">Reference proteome</keyword>
<sequence>MPRTPRRSGPPANATHNIALLSEVSVDDAIVVSTLTTAPFCCHADLLTMNAPQLTAVARVLNDALPPSLHIPTGESGQTTAGEIRTGIETVV</sequence>
<comment type="caution">
    <text evidence="2">The sequence shown here is derived from an EMBL/GenBank/DDBJ whole genome shotgun (WGS) entry which is preliminary data.</text>
</comment>
<dbReference type="Proteomes" id="UP001203297">
    <property type="component" value="Unassembled WGS sequence"/>
</dbReference>